<dbReference type="PRINTS" id="PR00023">
    <property type="entry name" value="ZPELLUCIDA"/>
</dbReference>
<evidence type="ECO:0000256" key="8">
    <source>
        <dbReference type="ARBA" id="ARBA00022692"/>
    </source>
</evidence>
<sequence length="484" mass="52487">MGTRGVQTALSLALILLVQLHGAFGWTWPDQPVYNPVLFTAPRAVFQPMPTPLSVQRADLSLLNSVTLDCRKDAMVVTVNRDLFGIGYQVNSADLSVGSAGCSATSSDSVANTVLLSIQLQDCGSTFQVFPDFLSYTNHLYYKPASVGIITRVNMADILLECRYPRRWNVSSSPIKPTWVPFTSTASTEQILDFSLLLMNDNWSGPRVSNVIYLGDVLHVEASVAVDNHVPLRLYVDSCIATLSNNKDSEPRYAVVDKLGCLMDSKSPDSSSSFIRPALNKLRFDIAAFKFQGDSRSMIYMTCTLRAVNADKPADASNKACSYQKQTYRWVSEDGSSAVCGWVSEDGSSAVCGCCDAGSCSGTPRFLTGPLPPAEINQPNWSGKWLQKRAAPLDPAGQDPREHVKEITIGPLTVVHVVRDHAVVLSKESLYHPLQLVEEVQDSGSSVPVLAVSAVALALSCAVLLAVFLKRRSQSSDKLLAVSS</sequence>
<protein>
    <recommendedName>
        <fullName evidence="3 14">Zona pellucida sperm-binding protein 3</fullName>
    </recommendedName>
</protein>
<evidence type="ECO:0000256" key="7">
    <source>
        <dbReference type="ARBA" id="ARBA00022685"/>
    </source>
</evidence>
<keyword evidence="13" id="KW-0325">Glycoprotein</keyword>
<dbReference type="PROSITE" id="PS00682">
    <property type="entry name" value="ZP_1"/>
    <property type="match status" value="1"/>
</dbReference>
<dbReference type="InterPro" id="IPR017977">
    <property type="entry name" value="ZP_dom_CS"/>
</dbReference>
<reference evidence="16 17" key="1">
    <citation type="submission" date="2021-05" db="EMBL/GenBank/DDBJ databases">
        <authorList>
            <person name="Zahm M."/>
            <person name="Klopp C."/>
            <person name="Cabau C."/>
            <person name="Kuhl H."/>
            <person name="Suciu R."/>
            <person name="Ciorpac M."/>
            <person name="Holostenco D."/>
            <person name="Gessner J."/>
            <person name="Wuertz S."/>
            <person name="Hohne C."/>
            <person name="Stock M."/>
            <person name="Gislard M."/>
            <person name="Lluch J."/>
            <person name="Milhes M."/>
            <person name="Lampietro C."/>
            <person name="Lopez Roques C."/>
            <person name="Donnadieu C."/>
            <person name="Du K."/>
            <person name="Schartl M."/>
            <person name="Guiguen Y."/>
        </authorList>
    </citation>
    <scope>NUCLEOTIDE SEQUENCE [LARGE SCALE GENOMIC DNA]</scope>
    <source>
        <strain evidence="16">Hh-F2</strain>
        <tissue evidence="16">Blood</tissue>
    </source>
</reference>
<evidence type="ECO:0000313" key="17">
    <source>
        <dbReference type="Proteomes" id="UP001369086"/>
    </source>
</evidence>
<evidence type="ECO:0000256" key="2">
    <source>
        <dbReference type="ARBA" id="ARBA00006735"/>
    </source>
</evidence>
<keyword evidence="7 14" id="KW-0165">Cleavage on pair of basic residues</keyword>
<dbReference type="Gene3D" id="2.60.40.4100">
    <property type="entry name" value="Zona pellucida, ZP-C domain"/>
    <property type="match status" value="1"/>
</dbReference>
<dbReference type="PANTHER" id="PTHR11576:SF2">
    <property type="entry name" value="ZONA PELLUCIDA SPERM-BINDING PROTEIN 3"/>
    <property type="match status" value="1"/>
</dbReference>
<dbReference type="InterPro" id="IPR055356">
    <property type="entry name" value="ZP-N"/>
</dbReference>
<dbReference type="Pfam" id="PF23344">
    <property type="entry name" value="ZP-N"/>
    <property type="match status" value="1"/>
</dbReference>
<comment type="function">
    <text evidence="14">Component of the zona pellucida, an extracellular matrix surrounding oocytes which mediates sperm binding, induction of the acrosome reaction and prevents post-fertilization polyspermy. The zona pellucida is composed of 3 to 4 glycoproteins, ZP1, ZP2, ZP3, and ZP4. ZP3 is essential for sperm binding and zona matrix formation.</text>
</comment>
<keyword evidence="8 14" id="KW-0812">Transmembrane</keyword>
<keyword evidence="11 14" id="KW-0472">Membrane</keyword>
<dbReference type="Proteomes" id="UP001369086">
    <property type="component" value="Unassembled WGS sequence"/>
</dbReference>
<evidence type="ECO:0000256" key="9">
    <source>
        <dbReference type="ARBA" id="ARBA00022729"/>
    </source>
</evidence>
<keyword evidence="12 14" id="KW-1015">Disulfide bond</keyword>
<keyword evidence="4 14" id="KW-1003">Cell membrane</keyword>
<proteinExistence type="inferred from homology"/>
<evidence type="ECO:0000259" key="15">
    <source>
        <dbReference type="PROSITE" id="PS51034"/>
    </source>
</evidence>
<comment type="similarity">
    <text evidence="2 14">Belongs to the ZP domain family. ZPC subfamily.</text>
</comment>
<dbReference type="PANTHER" id="PTHR11576">
    <property type="entry name" value="ZONA PELLUCIDA SPERM-BINDING PROTEIN 3"/>
    <property type="match status" value="1"/>
</dbReference>
<accession>A0ABR0YHP8</accession>
<dbReference type="InterPro" id="IPR055355">
    <property type="entry name" value="ZP-C"/>
</dbReference>
<evidence type="ECO:0000313" key="16">
    <source>
        <dbReference type="EMBL" id="KAK6471936.1"/>
    </source>
</evidence>
<evidence type="ECO:0000256" key="13">
    <source>
        <dbReference type="ARBA" id="ARBA00023180"/>
    </source>
</evidence>
<keyword evidence="10 14" id="KW-1133">Transmembrane helix</keyword>
<keyword evidence="17" id="KW-1185">Reference proteome</keyword>
<dbReference type="Pfam" id="PF00100">
    <property type="entry name" value="Zona_pellucida"/>
    <property type="match status" value="1"/>
</dbReference>
<keyword evidence="5 14" id="KW-0964">Secreted</keyword>
<dbReference type="InterPro" id="IPR042235">
    <property type="entry name" value="ZP-C_dom"/>
</dbReference>
<dbReference type="SMART" id="SM00241">
    <property type="entry name" value="ZP"/>
    <property type="match status" value="1"/>
</dbReference>
<feature type="signal peptide" evidence="14">
    <location>
        <begin position="1"/>
        <end position="25"/>
    </location>
</feature>
<dbReference type="PROSITE" id="PS51034">
    <property type="entry name" value="ZP_2"/>
    <property type="match status" value="1"/>
</dbReference>
<evidence type="ECO:0000256" key="10">
    <source>
        <dbReference type="ARBA" id="ARBA00022989"/>
    </source>
</evidence>
<feature type="chain" id="PRO_5044970463" description="Zona pellucida sperm-binding protein 3" evidence="14">
    <location>
        <begin position="26"/>
        <end position="484"/>
    </location>
</feature>
<evidence type="ECO:0000256" key="5">
    <source>
        <dbReference type="ARBA" id="ARBA00022525"/>
    </source>
</evidence>
<name>A0ABR0YHP8_HUSHU</name>
<comment type="subcellular location">
    <subcellularLocation>
        <location evidence="1">Secreted</location>
        <location evidence="1">Extracellular space</location>
        <location evidence="1">Extracellular matrix</location>
    </subcellularLocation>
    <subcellularLocation>
        <location evidence="14">Zona pellucida</location>
    </subcellularLocation>
    <subcellularLocation>
        <location evidence="14">Cell membrane</location>
        <topology evidence="14">Single-pass type I membrane protein</topology>
    </subcellularLocation>
</comment>
<evidence type="ECO:0000256" key="12">
    <source>
        <dbReference type="ARBA" id="ARBA00023157"/>
    </source>
</evidence>
<dbReference type="InterPro" id="IPR048290">
    <property type="entry name" value="ZP_chr"/>
</dbReference>
<dbReference type="Gene3D" id="2.60.40.3210">
    <property type="entry name" value="Zona pellucida, ZP-N domain"/>
    <property type="match status" value="1"/>
</dbReference>
<organism evidence="16 17">
    <name type="scientific">Huso huso</name>
    <name type="common">Beluga</name>
    <name type="synonym">Acipenser huso</name>
    <dbReference type="NCBI Taxonomy" id="61971"/>
    <lineage>
        <taxon>Eukaryota</taxon>
        <taxon>Metazoa</taxon>
        <taxon>Chordata</taxon>
        <taxon>Craniata</taxon>
        <taxon>Vertebrata</taxon>
        <taxon>Euteleostomi</taxon>
        <taxon>Actinopterygii</taxon>
        <taxon>Chondrostei</taxon>
        <taxon>Acipenseriformes</taxon>
        <taxon>Acipenseridae</taxon>
        <taxon>Huso</taxon>
    </lineage>
</organism>
<comment type="domain">
    <text evidence="14">The ZP domain is involved in the polymerization of the ZP proteins to form the zona pellucida.</text>
</comment>
<evidence type="ECO:0000256" key="4">
    <source>
        <dbReference type="ARBA" id="ARBA00022475"/>
    </source>
</evidence>
<gene>
    <name evidence="16" type="ORF">HHUSO_G28924</name>
</gene>
<dbReference type="InterPro" id="IPR001507">
    <property type="entry name" value="ZP_dom"/>
</dbReference>
<evidence type="ECO:0000256" key="14">
    <source>
        <dbReference type="RuleBase" id="RU367066"/>
    </source>
</evidence>
<evidence type="ECO:0000256" key="1">
    <source>
        <dbReference type="ARBA" id="ARBA00004498"/>
    </source>
</evidence>
<keyword evidence="6 14" id="KW-0272">Extracellular matrix</keyword>
<keyword evidence="9 14" id="KW-0732">Signal</keyword>
<evidence type="ECO:0000256" key="6">
    <source>
        <dbReference type="ARBA" id="ARBA00022530"/>
    </source>
</evidence>
<evidence type="ECO:0000256" key="3">
    <source>
        <dbReference type="ARBA" id="ARBA00017980"/>
    </source>
</evidence>
<comment type="caution">
    <text evidence="16">The sequence shown here is derived from an EMBL/GenBank/DDBJ whole genome shotgun (WGS) entry which is preliminary data.</text>
</comment>
<feature type="domain" description="ZP" evidence="15">
    <location>
        <begin position="69"/>
        <end position="328"/>
    </location>
</feature>
<dbReference type="EMBL" id="JAHFZB010000030">
    <property type="protein sequence ID" value="KAK6471936.1"/>
    <property type="molecule type" value="Genomic_DNA"/>
</dbReference>
<feature type="transmembrane region" description="Helical" evidence="14">
    <location>
        <begin position="449"/>
        <end position="469"/>
    </location>
</feature>
<comment type="PTM">
    <text evidence="14">Proteolytically cleaved before the transmembrane segment to yield the secreted ectodomain incorporated in the zona pellucida.</text>
</comment>
<evidence type="ECO:0000256" key="11">
    <source>
        <dbReference type="ARBA" id="ARBA00023136"/>
    </source>
</evidence>